<protein>
    <submittedName>
        <fullName evidence="1">Uncharacterized protein</fullName>
    </submittedName>
</protein>
<evidence type="ECO:0000313" key="1">
    <source>
        <dbReference type="EMBL" id="ETN73097.1"/>
    </source>
</evidence>
<sequence length="488" mass="55126">LANRAVGAGRQAAMRVTARHARELVHAVERRRLNLVEHVHAVIALELRIVRQRPLLRVEPHPGVLQREEERIAGALARAVHVRHAVRTEALGPVVPARGLRRVDEPQARGTVRGDAFLIQVHRDVRHVGRPLRMNQQRWVIERARRRIDDFAPNAAILVRRVLRLAELDERALAREALPAHGGHPRRIDPAGRRIRAGAVVAVRVVAVHRARHSQVSWQMDRFQRVRVVRGDRRFAASRRAVGRTASIVDNVHTGLLEAGQVGIDDVPVEQRELFVERRIAVHVRVVEIRIAAVAEPDVGRQQREAGLARISHAVAVRVEERARVQIRLPLQHRDIAGIRHRAASERHGRCEPVDDLVVPLVEHRDAGNARGQPREAERAVRVALRERVVFAVRIAHAHIALREAQRLARLAAVEMLVRRTTIVQVRHPALEPVVAGRGGAQQRQPCVDDLRVRKPDRDMETRGPELLEVRRATDLDERVVGLLTVQR</sequence>
<evidence type="ECO:0000313" key="2">
    <source>
        <dbReference type="Proteomes" id="UP000053676"/>
    </source>
</evidence>
<dbReference type="EMBL" id="KI661965">
    <property type="protein sequence ID" value="ETN73097.1"/>
    <property type="molecule type" value="Genomic_DNA"/>
</dbReference>
<feature type="non-terminal residue" evidence="1">
    <location>
        <position position="488"/>
    </location>
</feature>
<dbReference type="AlphaFoldDB" id="W2SWM2"/>
<organism evidence="1 2">
    <name type="scientific">Necator americanus</name>
    <name type="common">Human hookworm</name>
    <dbReference type="NCBI Taxonomy" id="51031"/>
    <lineage>
        <taxon>Eukaryota</taxon>
        <taxon>Metazoa</taxon>
        <taxon>Ecdysozoa</taxon>
        <taxon>Nematoda</taxon>
        <taxon>Chromadorea</taxon>
        <taxon>Rhabditida</taxon>
        <taxon>Rhabditina</taxon>
        <taxon>Rhabditomorpha</taxon>
        <taxon>Strongyloidea</taxon>
        <taxon>Ancylostomatidae</taxon>
        <taxon>Bunostominae</taxon>
        <taxon>Necator</taxon>
    </lineage>
</organism>
<reference evidence="2" key="1">
    <citation type="journal article" date="2014" name="Nat. Genet.">
        <title>Genome of the human hookworm Necator americanus.</title>
        <authorList>
            <person name="Tang Y.T."/>
            <person name="Gao X."/>
            <person name="Rosa B.A."/>
            <person name="Abubucker S."/>
            <person name="Hallsworth-Pepin K."/>
            <person name="Martin J."/>
            <person name="Tyagi R."/>
            <person name="Heizer E."/>
            <person name="Zhang X."/>
            <person name="Bhonagiri-Palsikar V."/>
            <person name="Minx P."/>
            <person name="Warren W.C."/>
            <person name="Wang Q."/>
            <person name="Zhan B."/>
            <person name="Hotez P.J."/>
            <person name="Sternberg P.W."/>
            <person name="Dougall A."/>
            <person name="Gaze S.T."/>
            <person name="Mulvenna J."/>
            <person name="Sotillo J."/>
            <person name="Ranganathan S."/>
            <person name="Rabelo E.M."/>
            <person name="Wilson R.K."/>
            <person name="Felgner P.L."/>
            <person name="Bethony J."/>
            <person name="Hawdon J.M."/>
            <person name="Gasser R.B."/>
            <person name="Loukas A."/>
            <person name="Mitreva M."/>
        </authorList>
    </citation>
    <scope>NUCLEOTIDE SEQUENCE [LARGE SCALE GENOMIC DNA]</scope>
</reference>
<gene>
    <name evidence="1" type="ORF">NECAME_18525</name>
</gene>
<name>W2SWM2_NECAM</name>
<proteinExistence type="predicted"/>
<feature type="non-terminal residue" evidence="1">
    <location>
        <position position="1"/>
    </location>
</feature>
<accession>W2SWM2</accession>
<keyword evidence="2" id="KW-1185">Reference proteome</keyword>
<dbReference type="Proteomes" id="UP000053676">
    <property type="component" value="Unassembled WGS sequence"/>
</dbReference>
<dbReference type="KEGG" id="nai:NECAME_18525"/>